<protein>
    <submittedName>
        <fullName evidence="1">Uncharacterized protein</fullName>
    </submittedName>
</protein>
<comment type="caution">
    <text evidence="1">The sequence shown here is derived from an EMBL/GenBank/DDBJ whole genome shotgun (WGS) entry which is preliminary data.</text>
</comment>
<reference evidence="2" key="1">
    <citation type="journal article" date="2019" name="Int. J. Syst. Evol. Microbiol.">
        <title>The Global Catalogue of Microorganisms (GCM) 10K type strain sequencing project: providing services to taxonomists for standard genome sequencing and annotation.</title>
        <authorList>
            <consortium name="The Broad Institute Genomics Platform"/>
            <consortium name="The Broad Institute Genome Sequencing Center for Infectious Disease"/>
            <person name="Wu L."/>
            <person name="Ma J."/>
        </authorList>
    </citation>
    <scope>NUCLEOTIDE SEQUENCE [LARGE SCALE GENOMIC DNA]</scope>
    <source>
        <strain evidence="2">JCM 17342</strain>
    </source>
</reference>
<evidence type="ECO:0000313" key="2">
    <source>
        <dbReference type="Proteomes" id="UP001501747"/>
    </source>
</evidence>
<accession>A0ABP7TAS6</accession>
<name>A0ABP7TAS6_9PSEU</name>
<dbReference type="RefSeq" id="WP_344880639.1">
    <property type="nucleotide sequence ID" value="NZ_BAABAL010000018.1"/>
</dbReference>
<dbReference type="Gene3D" id="1.25.40.10">
    <property type="entry name" value="Tetratricopeptide repeat domain"/>
    <property type="match status" value="1"/>
</dbReference>
<evidence type="ECO:0000313" key="1">
    <source>
        <dbReference type="EMBL" id="GAA4023602.1"/>
    </source>
</evidence>
<dbReference type="InterPro" id="IPR011990">
    <property type="entry name" value="TPR-like_helical_dom_sf"/>
</dbReference>
<sequence length="314" mass="34972">MTDSPLGCTWQRYLEHLVEEHGGWTALTRLLVQRAGPHAGLPVDPGTIERGLRRLRTRGNAPGGQYGDWLLQHFGVPRPLEDTARWMGQYHGRFADMPLSLCEAQLLLWDRPPISESPSACWIELGLASVALRRHDLSGAHARLDRARDTTDPAAQVESALLDARLGMDDGRASHAEEALALAHNQIEALPVGGERDCYQARWADQRAYRLIHAGPRPDLESATQLYESISADSPAAFALFRREHGLAYCWWKLGEHDRALRHASAAVDHAGDAGLLRFRVMALRLLARIDVRQAPELELRSGRIVAELGHRDL</sequence>
<keyword evidence="2" id="KW-1185">Reference proteome</keyword>
<proteinExistence type="predicted"/>
<dbReference type="EMBL" id="BAABAL010000018">
    <property type="protein sequence ID" value="GAA4023602.1"/>
    <property type="molecule type" value="Genomic_DNA"/>
</dbReference>
<organism evidence="1 2">
    <name type="scientific">Allokutzneria multivorans</name>
    <dbReference type="NCBI Taxonomy" id="1142134"/>
    <lineage>
        <taxon>Bacteria</taxon>
        <taxon>Bacillati</taxon>
        <taxon>Actinomycetota</taxon>
        <taxon>Actinomycetes</taxon>
        <taxon>Pseudonocardiales</taxon>
        <taxon>Pseudonocardiaceae</taxon>
        <taxon>Allokutzneria</taxon>
    </lineage>
</organism>
<gene>
    <name evidence="1" type="ORF">GCM10022247_54990</name>
</gene>
<dbReference type="Proteomes" id="UP001501747">
    <property type="component" value="Unassembled WGS sequence"/>
</dbReference>